<dbReference type="GO" id="GO:0046983">
    <property type="term" value="F:protein dimerization activity"/>
    <property type="evidence" value="ECO:0007669"/>
    <property type="project" value="InterPro"/>
</dbReference>
<dbReference type="PANTHER" id="PTHR43712">
    <property type="entry name" value="PUTATIVE (AFU_ORTHOLOGUE AFUA_4G14580)-RELATED"/>
    <property type="match status" value="1"/>
</dbReference>
<feature type="domain" description="O-methyltransferase dimerisation" evidence="5">
    <location>
        <begin position="25"/>
        <end position="92"/>
    </location>
</feature>
<dbReference type="Gene3D" id="1.10.10.10">
    <property type="entry name" value="Winged helix-like DNA-binding domain superfamily/Winged helix DNA-binding domain"/>
    <property type="match status" value="1"/>
</dbReference>
<dbReference type="InterPro" id="IPR029063">
    <property type="entry name" value="SAM-dependent_MTases_sf"/>
</dbReference>
<dbReference type="InterPro" id="IPR001077">
    <property type="entry name" value="COMT_C"/>
</dbReference>
<dbReference type="InterPro" id="IPR036390">
    <property type="entry name" value="WH_DNA-bd_sf"/>
</dbReference>
<gene>
    <name evidence="6" type="ORF">SAMN04487820_11239</name>
</gene>
<dbReference type="EMBL" id="FNFM01000012">
    <property type="protein sequence ID" value="SDK75282.1"/>
    <property type="molecule type" value="Genomic_DNA"/>
</dbReference>
<keyword evidence="3" id="KW-0949">S-adenosyl-L-methionine</keyword>
<dbReference type="InterPro" id="IPR036388">
    <property type="entry name" value="WH-like_DNA-bd_sf"/>
</dbReference>
<dbReference type="InterPro" id="IPR012967">
    <property type="entry name" value="COMT_dimerisation"/>
</dbReference>
<dbReference type="PIRSF" id="PIRSF005739">
    <property type="entry name" value="O-mtase"/>
    <property type="match status" value="1"/>
</dbReference>
<reference evidence="7" key="1">
    <citation type="submission" date="2016-10" db="EMBL/GenBank/DDBJ databases">
        <authorList>
            <person name="Varghese N."/>
            <person name="Submissions S."/>
        </authorList>
    </citation>
    <scope>NUCLEOTIDE SEQUENCE [LARGE SCALE GENOMIC DNA]</scope>
    <source>
        <strain evidence="7">DSM 45460</strain>
    </source>
</reference>
<name>A0A1G9EGL5_ACTMZ</name>
<dbReference type="Gene3D" id="3.40.50.150">
    <property type="entry name" value="Vaccinia Virus protein VP39"/>
    <property type="match status" value="1"/>
</dbReference>
<dbReference type="SUPFAM" id="SSF46785">
    <property type="entry name" value="Winged helix' DNA-binding domain"/>
    <property type="match status" value="1"/>
</dbReference>
<feature type="domain" description="O-methyltransferase C-terminal" evidence="4">
    <location>
        <begin position="166"/>
        <end position="319"/>
    </location>
</feature>
<proteinExistence type="predicted"/>
<dbReference type="CDD" id="cd02440">
    <property type="entry name" value="AdoMet_MTases"/>
    <property type="match status" value="1"/>
</dbReference>
<keyword evidence="7" id="KW-1185">Reference proteome</keyword>
<accession>A0A1G9EGL5</accession>
<evidence type="ECO:0000313" key="6">
    <source>
        <dbReference type="EMBL" id="SDK75282.1"/>
    </source>
</evidence>
<evidence type="ECO:0000259" key="4">
    <source>
        <dbReference type="Pfam" id="PF00891"/>
    </source>
</evidence>
<keyword evidence="2" id="KW-0808">Transferase</keyword>
<evidence type="ECO:0000256" key="1">
    <source>
        <dbReference type="ARBA" id="ARBA00022603"/>
    </source>
</evidence>
<organism evidence="6 7">
    <name type="scientific">Actinopolyspora mzabensis</name>
    <dbReference type="NCBI Taxonomy" id="995066"/>
    <lineage>
        <taxon>Bacteria</taxon>
        <taxon>Bacillati</taxon>
        <taxon>Actinomycetota</taxon>
        <taxon>Actinomycetes</taxon>
        <taxon>Actinopolysporales</taxon>
        <taxon>Actinopolysporaceae</taxon>
        <taxon>Actinopolyspora</taxon>
    </lineage>
</organism>
<dbReference type="AlphaFoldDB" id="A0A1G9EGL5"/>
<dbReference type="SUPFAM" id="SSF53335">
    <property type="entry name" value="S-adenosyl-L-methionine-dependent methyltransferases"/>
    <property type="match status" value="1"/>
</dbReference>
<dbReference type="InterPro" id="IPR016461">
    <property type="entry name" value="COMT-like"/>
</dbReference>
<dbReference type="Pfam" id="PF00891">
    <property type="entry name" value="Methyltransf_2"/>
    <property type="match status" value="1"/>
</dbReference>
<dbReference type="RefSeq" id="WP_176798067.1">
    <property type="nucleotide sequence ID" value="NZ_FNFM01000012.1"/>
</dbReference>
<evidence type="ECO:0000259" key="5">
    <source>
        <dbReference type="Pfam" id="PF08100"/>
    </source>
</evidence>
<protein>
    <submittedName>
        <fullName evidence="6">Dimerisation domain-containing protein</fullName>
    </submittedName>
</protein>
<dbReference type="Pfam" id="PF08100">
    <property type="entry name" value="Dimerisation"/>
    <property type="match status" value="1"/>
</dbReference>
<dbReference type="Proteomes" id="UP000199213">
    <property type="component" value="Unassembled WGS sequence"/>
</dbReference>
<keyword evidence="1" id="KW-0489">Methyltransferase</keyword>
<dbReference type="GO" id="GO:0008171">
    <property type="term" value="F:O-methyltransferase activity"/>
    <property type="evidence" value="ECO:0007669"/>
    <property type="project" value="InterPro"/>
</dbReference>
<dbReference type="PROSITE" id="PS51683">
    <property type="entry name" value="SAM_OMT_II"/>
    <property type="match status" value="1"/>
</dbReference>
<dbReference type="GO" id="GO:0032259">
    <property type="term" value="P:methylation"/>
    <property type="evidence" value="ECO:0007669"/>
    <property type="project" value="UniProtKB-KW"/>
</dbReference>
<dbReference type="PANTHER" id="PTHR43712:SF2">
    <property type="entry name" value="O-METHYLTRANSFERASE CICE"/>
    <property type="match status" value="1"/>
</dbReference>
<evidence type="ECO:0000256" key="2">
    <source>
        <dbReference type="ARBA" id="ARBA00022679"/>
    </source>
</evidence>
<evidence type="ECO:0000256" key="3">
    <source>
        <dbReference type="ARBA" id="ARBA00022691"/>
    </source>
</evidence>
<evidence type="ECO:0000313" key="7">
    <source>
        <dbReference type="Proteomes" id="UP000199213"/>
    </source>
</evidence>
<sequence length="337" mass="37809">MVEQTPQTEASAQWIVEDLWAAREAQVLIAGTELDVFTHIFRGARSAEEVATAIGAPIRGVERLLDALVGIEYLDKQDGHYTLSSLADKLLVRDKDTYVGEMVQEMKLLWNSWSNLTEVIRTGEPVQPWDDEETGRRLFPSLVRALFPMSWGSARAAAAVALEADDRVERILDVAAGSGVWSIAFAQQAPRARVTTVDYSEVTPLTREFAERYGVVDRFDHIEGNLRDIDFGAESYDLAILGYILQTEGEDRSRDLLEKCHRALRPGGRLLIAEMIPDDDRTGPAAPLVYAMDMVLYTEHGDVFTMTQYRDWLHTAGFRRVETIDIPAPWPLVLATK</sequence>